<evidence type="ECO:0000313" key="2">
    <source>
        <dbReference type="EMBL" id="MBK2303298.1"/>
    </source>
</evidence>
<dbReference type="RefSeq" id="WP_044527180.1">
    <property type="nucleotide sequence ID" value="NZ_CP009441.1"/>
</dbReference>
<keyword evidence="4" id="KW-1185">Reference proteome</keyword>
<accession>A0A0B6D613</accession>
<geneLocation type="plasmid" evidence="1">
    <name>unnamed</name>
</geneLocation>
<sequence length="164" mass="18117">MPNYASAKTESFGQLFLGCGTPTIAGRNANDKQGSGDDFTLVHNYNWSIVTNRDFSGKNVDVNFCLVLCVPVYQPIISAVLNVMNTNDKIEELHLNHVDRAPAGGINKVSGEYLFKNGYIEAVNTNVSHDDKNIGEMTITFSFHNVQHNNNNSNTSGEFNQSRE</sequence>
<dbReference type="EMBL" id="CP009441">
    <property type="protein sequence ID" value="AJI54351.1"/>
    <property type="molecule type" value="Genomic_DNA"/>
</dbReference>
<dbReference type="AlphaFoldDB" id="A0A0B6D613"/>
<dbReference type="KEGG" id="fpz:LA55_2097"/>
<evidence type="ECO:0000313" key="3">
    <source>
        <dbReference type="Proteomes" id="UP000031830"/>
    </source>
</evidence>
<dbReference type="EMBL" id="JACTSG010000013">
    <property type="protein sequence ID" value="MBK2303298.1"/>
    <property type="molecule type" value="Genomic_DNA"/>
</dbReference>
<organism evidence="1 3">
    <name type="scientific">Francisella philomiragia</name>
    <dbReference type="NCBI Taxonomy" id="28110"/>
    <lineage>
        <taxon>Bacteria</taxon>
        <taxon>Pseudomonadati</taxon>
        <taxon>Pseudomonadota</taxon>
        <taxon>Gammaproteobacteria</taxon>
        <taxon>Thiotrichales</taxon>
        <taxon>Francisellaceae</taxon>
        <taxon>Francisella</taxon>
    </lineage>
</organism>
<gene>
    <name evidence="2" type="ORF">IBE52_10285</name>
    <name evidence="1" type="ORF">LA55_2097</name>
</gene>
<name>A0A0B6D613_9GAMM</name>
<evidence type="ECO:0000313" key="1">
    <source>
        <dbReference type="EMBL" id="AJI54351.1"/>
    </source>
</evidence>
<evidence type="ECO:0000313" key="4">
    <source>
        <dbReference type="Proteomes" id="UP000760407"/>
    </source>
</evidence>
<keyword evidence="1" id="KW-0614">Plasmid</keyword>
<dbReference type="OrthoDB" id="9990516at2"/>
<proteinExistence type="predicted"/>
<reference evidence="1 3" key="1">
    <citation type="journal article" date="2015" name="Genome Announc.">
        <title>Genome sequencing of 18 francisella strains to aid in assay development and testing.</title>
        <authorList>
            <person name="Johnson S.L."/>
            <person name="Daligault H.E."/>
            <person name="Davenport K.W."/>
            <person name="Coyne S.R."/>
            <person name="Frey K.G."/>
            <person name="Koroleva G.I."/>
            <person name="Broomall S.M."/>
            <person name="Bishop-Lilly K.A."/>
            <person name="Bruce D.C."/>
            <person name="Chertkov O."/>
            <person name="Freitas T."/>
            <person name="Jaissle J."/>
            <person name="Ladner J.T."/>
            <person name="Rosenzweig C.N."/>
            <person name="Gibbons H.S."/>
            <person name="Palacios G.F."/>
            <person name="Redden C.L."/>
            <person name="Xu Y."/>
            <person name="Minogue T.D."/>
            <person name="Chain P.S."/>
        </authorList>
    </citation>
    <scope>NUCLEOTIDE SEQUENCE [LARGE SCALE GENOMIC DNA]</scope>
    <source>
        <strain evidence="1 3">GA01-2794</strain>
        <plasmid evidence="3">Plasmid</plasmid>
        <plasmid evidence="1">unnamed</plasmid>
    </source>
</reference>
<dbReference type="Proteomes" id="UP000760407">
    <property type="component" value="Unassembled WGS sequence"/>
</dbReference>
<dbReference type="Proteomes" id="UP000031830">
    <property type="component" value="Plasmid unnamed"/>
</dbReference>
<protein>
    <submittedName>
        <fullName evidence="1">Uncharacterized protein</fullName>
    </submittedName>
</protein>
<reference evidence="2 4" key="2">
    <citation type="submission" date="2020-08" db="EMBL/GenBank/DDBJ databases">
        <title>Comparative genomics of Francisella species.</title>
        <authorList>
            <person name="Sahl J."/>
            <person name="Sjodin A."/>
            <person name="Wagner D."/>
            <person name="Forsman M."/>
        </authorList>
    </citation>
    <scope>NUCLEOTIDE SEQUENCE [LARGE SCALE GENOMIC DNA]</scope>
    <source>
        <strain evidence="2 4">F1093</strain>
    </source>
</reference>